<reference evidence="9" key="1">
    <citation type="submission" date="2021-03" db="EMBL/GenBank/DDBJ databases">
        <title>The complete genome sequence of Acetobacter sp. TBRC 12339.</title>
        <authorList>
            <person name="Charoenyingcharoen P."/>
            <person name="Yukphan P."/>
        </authorList>
    </citation>
    <scope>NUCLEOTIDE SEQUENCE</scope>
    <source>
        <strain evidence="9">TBRC 12339</strain>
    </source>
</reference>
<gene>
    <name evidence="9" type="ORF">J2D77_01185</name>
</gene>
<evidence type="ECO:0000313" key="9">
    <source>
        <dbReference type="EMBL" id="MBO1323768.1"/>
    </source>
</evidence>
<feature type="transmembrane region" description="Helical" evidence="7">
    <location>
        <begin position="307"/>
        <end position="335"/>
    </location>
</feature>
<comment type="subcellular location">
    <subcellularLocation>
        <location evidence="1">Cell membrane</location>
        <topology evidence="1">Multi-pass membrane protein</topology>
    </subcellularLocation>
</comment>
<dbReference type="Proteomes" id="UP000664073">
    <property type="component" value="Unassembled WGS sequence"/>
</dbReference>
<feature type="transmembrane region" description="Helical" evidence="7">
    <location>
        <begin position="549"/>
        <end position="566"/>
    </location>
</feature>
<dbReference type="EMBL" id="JAFVMH010000001">
    <property type="protein sequence ID" value="MBO1323768.1"/>
    <property type="molecule type" value="Genomic_DNA"/>
</dbReference>
<evidence type="ECO:0000259" key="8">
    <source>
        <dbReference type="Pfam" id="PF03772"/>
    </source>
</evidence>
<evidence type="ECO:0000256" key="3">
    <source>
        <dbReference type="ARBA" id="ARBA00022692"/>
    </source>
</evidence>
<feature type="transmembrane region" description="Helical" evidence="7">
    <location>
        <begin position="483"/>
        <end position="505"/>
    </location>
</feature>
<feature type="transmembrane region" description="Helical" evidence="7">
    <location>
        <begin position="85"/>
        <end position="103"/>
    </location>
</feature>
<feature type="transmembrane region" description="Helical" evidence="7">
    <location>
        <begin position="347"/>
        <end position="366"/>
    </location>
</feature>
<name>A0A939KL04_9PROT</name>
<proteinExistence type="predicted"/>
<keyword evidence="4 7" id="KW-1133">Transmembrane helix</keyword>
<evidence type="ECO:0000256" key="1">
    <source>
        <dbReference type="ARBA" id="ARBA00004651"/>
    </source>
</evidence>
<dbReference type="NCBIfam" id="TIGR00360">
    <property type="entry name" value="ComEC_N-term"/>
    <property type="match status" value="1"/>
</dbReference>
<evidence type="ECO:0000256" key="7">
    <source>
        <dbReference type="SAM" id="Phobius"/>
    </source>
</evidence>
<feature type="transmembrane region" description="Helical" evidence="7">
    <location>
        <begin position="573"/>
        <end position="589"/>
    </location>
</feature>
<keyword evidence="10" id="KW-1185">Reference proteome</keyword>
<protein>
    <submittedName>
        <fullName evidence="9">ComEC/Rec2 family competence protein</fullName>
    </submittedName>
</protein>
<evidence type="ECO:0000256" key="5">
    <source>
        <dbReference type="ARBA" id="ARBA00023136"/>
    </source>
</evidence>
<dbReference type="InterPro" id="IPR052159">
    <property type="entry name" value="Competence_DNA_uptake"/>
</dbReference>
<evidence type="ECO:0000256" key="6">
    <source>
        <dbReference type="SAM" id="MobiDB-lite"/>
    </source>
</evidence>
<feature type="transmembrane region" description="Helical" evidence="7">
    <location>
        <begin position="517"/>
        <end position="537"/>
    </location>
</feature>
<organism evidence="9 10">
    <name type="scientific">Acetobacter garciniae</name>
    <dbReference type="NCBI Taxonomy" id="2817435"/>
    <lineage>
        <taxon>Bacteria</taxon>
        <taxon>Pseudomonadati</taxon>
        <taxon>Pseudomonadota</taxon>
        <taxon>Alphaproteobacteria</taxon>
        <taxon>Acetobacterales</taxon>
        <taxon>Acetobacteraceae</taxon>
        <taxon>Acetobacter</taxon>
    </lineage>
</organism>
<dbReference type="RefSeq" id="WP_207844286.1">
    <property type="nucleotide sequence ID" value="NZ_JAFVMH010000001.1"/>
</dbReference>
<feature type="compositionally biased region" description="Gly residues" evidence="6">
    <location>
        <begin position="696"/>
        <end position="705"/>
    </location>
</feature>
<feature type="transmembrane region" description="Helical" evidence="7">
    <location>
        <begin position="12"/>
        <end position="28"/>
    </location>
</feature>
<comment type="caution">
    <text evidence="9">The sequence shown here is derived from an EMBL/GenBank/DDBJ whole genome shotgun (WGS) entry which is preliminary data.</text>
</comment>
<keyword evidence="3 7" id="KW-0812">Transmembrane</keyword>
<feature type="transmembrane region" description="Helical" evidence="7">
    <location>
        <begin position="59"/>
        <end position="79"/>
    </location>
</feature>
<dbReference type="Pfam" id="PF03772">
    <property type="entry name" value="Competence"/>
    <property type="match status" value="1"/>
</dbReference>
<feature type="transmembrane region" description="Helical" evidence="7">
    <location>
        <begin position="451"/>
        <end position="477"/>
    </location>
</feature>
<dbReference type="PANTHER" id="PTHR30619">
    <property type="entry name" value="DNA INTERNALIZATION/COMPETENCE PROTEIN COMEC/REC2"/>
    <property type="match status" value="1"/>
</dbReference>
<evidence type="ECO:0000256" key="4">
    <source>
        <dbReference type="ARBA" id="ARBA00022989"/>
    </source>
</evidence>
<feature type="region of interest" description="Disordered" evidence="6">
    <location>
        <begin position="679"/>
        <end position="705"/>
    </location>
</feature>
<feature type="transmembrane region" description="Helical" evidence="7">
    <location>
        <begin position="410"/>
        <end position="430"/>
    </location>
</feature>
<feature type="domain" description="ComEC/Rec2-related protein" evidence="8">
    <location>
        <begin position="287"/>
        <end position="569"/>
    </location>
</feature>
<dbReference type="GO" id="GO:0005886">
    <property type="term" value="C:plasma membrane"/>
    <property type="evidence" value="ECO:0007669"/>
    <property type="project" value="UniProtKB-SubCell"/>
</dbReference>
<sequence>MLRAGGRPARIVAGWLVLLPILLSSLLAAEQRRLVLWVPVGVAAGAWGYFALPVEPGLAGGVLGPLGMSCGAVMAALWFRHRLGVRVIAGGCVSLAAGFLLAAQTTHRQPPMPELPRRAVEISGVARAITHAAPVVAGSPDIRWLELGAPVFHTYLTEDMQPLPRTLRLRLREGDTTPITPGARLRVRAVLRPPPDPALPGGRDPQFEAWFSGLAGSGMLLAPVKIEATQETGSEAEAAGGIPSPGLAPWTFAARWSTWLEGLRTRMDTRIRAVLPGDSGAVASTLLDGKSESIAPAVREDFAASGLAHLLAVAGLHLGLVMAVVMGVCRFLLAAWEFAALRWPTKALSALVAWLAGGVYVLLTGAHLPAQRGWLMAGVVVLGLATQRRPVSMRGLALAGFALEAVQPQVVTGVVFQMSMAAVMALIAGYESLQPRLAPWLGRVTGVWGWLLGHVSGLALVSLLAGCATLPVVMAHFGVVEPYFVLANLVAVPLMAVWIMPLGLLAVCCMPVHADAWCLRLMGLGLRCVLWMAHTVAHWPGAKLAVPLMPGWGLAIALLGLCWLCLWRRGWRWLGCVGLVLGMLSPWLAPRPDLLVSPDGDMLGIRGPDAVLVMGQSRDGGAVEKAWAQALGLPVRTVSPQTAFQTPDGALTCGEDGVPGICLLIRHGHEIVLVLHPPPPSEGTGAQADEMAPGNTEGGNAGNTGADGGPLAALCAGADGVVSTARFGLICPTAPLRLDRTATWWQGAQAVFLSGQVRVLAARPYGASRPWMLRPGGHATPLLPLAQAE</sequence>
<dbReference type="InterPro" id="IPR004477">
    <property type="entry name" value="ComEC_N"/>
</dbReference>
<keyword evidence="2" id="KW-1003">Cell membrane</keyword>
<accession>A0A939KL04</accession>
<feature type="transmembrane region" description="Helical" evidence="7">
    <location>
        <begin position="34"/>
        <end position="52"/>
    </location>
</feature>
<dbReference type="AlphaFoldDB" id="A0A939KL04"/>
<dbReference type="PANTHER" id="PTHR30619:SF1">
    <property type="entry name" value="RECOMBINATION PROTEIN 2"/>
    <property type="match status" value="1"/>
</dbReference>
<evidence type="ECO:0000256" key="2">
    <source>
        <dbReference type="ARBA" id="ARBA00022475"/>
    </source>
</evidence>
<evidence type="ECO:0000313" key="10">
    <source>
        <dbReference type="Proteomes" id="UP000664073"/>
    </source>
</evidence>
<keyword evidence="5 7" id="KW-0472">Membrane</keyword>